<dbReference type="PANTHER" id="PTHR37805:SF1">
    <property type="entry name" value="CYTOPLASMIC PROTEIN"/>
    <property type="match status" value="1"/>
</dbReference>
<proteinExistence type="predicted"/>
<dbReference type="InterPro" id="IPR009921">
    <property type="entry name" value="YehS-like"/>
</dbReference>
<evidence type="ECO:0000313" key="1">
    <source>
        <dbReference type="EMBL" id="MBT1073400.1"/>
    </source>
</evidence>
<name>A0ABS5UCJ3_9BACT</name>
<accession>A0ABS5UCJ3</accession>
<dbReference type="Proteomes" id="UP000784128">
    <property type="component" value="Unassembled WGS sequence"/>
</dbReference>
<organism evidence="1 2">
    <name type="scientific">Pelotalea chapellei</name>
    <dbReference type="NCBI Taxonomy" id="44671"/>
    <lineage>
        <taxon>Bacteria</taxon>
        <taxon>Pseudomonadati</taxon>
        <taxon>Thermodesulfobacteriota</taxon>
        <taxon>Desulfuromonadia</taxon>
        <taxon>Geobacterales</taxon>
        <taxon>Geobacteraceae</taxon>
        <taxon>Pelotalea</taxon>
    </lineage>
</organism>
<protein>
    <submittedName>
        <fullName evidence="1">DUF1456 family protein</fullName>
    </submittedName>
</protein>
<gene>
    <name evidence="1" type="ORF">KJB30_16530</name>
</gene>
<dbReference type="PANTHER" id="PTHR37805">
    <property type="entry name" value="CYTOPLASMIC PROTEIN-RELATED"/>
    <property type="match status" value="1"/>
</dbReference>
<keyword evidence="2" id="KW-1185">Reference proteome</keyword>
<comment type="caution">
    <text evidence="1">The sequence shown here is derived from an EMBL/GenBank/DDBJ whole genome shotgun (WGS) entry which is preliminary data.</text>
</comment>
<evidence type="ECO:0000313" key="2">
    <source>
        <dbReference type="Proteomes" id="UP000784128"/>
    </source>
</evidence>
<dbReference type="RefSeq" id="WP_214301405.1">
    <property type="nucleotide sequence ID" value="NZ_JAHDYS010000021.1"/>
</dbReference>
<dbReference type="Pfam" id="PF07308">
    <property type="entry name" value="DUF1456"/>
    <property type="match status" value="2"/>
</dbReference>
<reference evidence="1 2" key="1">
    <citation type="submission" date="2021-05" db="EMBL/GenBank/DDBJ databases">
        <title>The draft genome of Geobacter chapellei DSM 13688.</title>
        <authorList>
            <person name="Xu Z."/>
            <person name="Masuda Y."/>
            <person name="Itoh H."/>
            <person name="Senoo K."/>
        </authorList>
    </citation>
    <scope>NUCLEOTIDE SEQUENCE [LARGE SCALE GENOMIC DNA]</scope>
    <source>
        <strain evidence="1 2">DSM 13688</strain>
    </source>
</reference>
<dbReference type="EMBL" id="JAHDYS010000021">
    <property type="protein sequence ID" value="MBT1073400.1"/>
    <property type="molecule type" value="Genomic_DNA"/>
</dbReference>
<sequence length="155" mass="17303">MANNETLRSIRDALKIDDATMVRIFKESGREVGLSTISAFLSSEDEDDYIPCADPVFGFFLEGLIIHKRGRKDDKASPASQPVSRLSKNDVVKKLRIALDLKEDDLITIFKASGVQISKNDLSSLFRKEGNKHYKECSDQIFKAFLKGLAICCKG</sequence>